<dbReference type="Proteomes" id="UP000028990">
    <property type="component" value="Unassembled WGS sequence"/>
</dbReference>
<evidence type="ECO:0000313" key="3">
    <source>
        <dbReference type="Proteomes" id="UP000028990"/>
    </source>
</evidence>
<accession>A0A091E151</accession>
<evidence type="ECO:0000259" key="1">
    <source>
        <dbReference type="Pfam" id="PF16422"/>
    </source>
</evidence>
<evidence type="ECO:0000313" key="2">
    <source>
        <dbReference type="EMBL" id="KFO38099.1"/>
    </source>
</evidence>
<dbReference type="GO" id="GO:0003677">
    <property type="term" value="F:DNA binding"/>
    <property type="evidence" value="ECO:0007669"/>
    <property type="project" value="InterPro"/>
</dbReference>
<dbReference type="Pfam" id="PF16422">
    <property type="entry name" value="COE1_DBD"/>
    <property type="match status" value="1"/>
</dbReference>
<organism evidence="2 3">
    <name type="scientific">Fukomys damarensis</name>
    <name type="common">Damaraland mole rat</name>
    <name type="synonym">Cryptomys damarensis</name>
    <dbReference type="NCBI Taxonomy" id="885580"/>
    <lineage>
        <taxon>Eukaryota</taxon>
        <taxon>Metazoa</taxon>
        <taxon>Chordata</taxon>
        <taxon>Craniata</taxon>
        <taxon>Vertebrata</taxon>
        <taxon>Euteleostomi</taxon>
        <taxon>Mammalia</taxon>
        <taxon>Eutheria</taxon>
        <taxon>Euarchontoglires</taxon>
        <taxon>Glires</taxon>
        <taxon>Rodentia</taxon>
        <taxon>Hystricomorpha</taxon>
        <taxon>Bathyergidae</taxon>
        <taxon>Fukomys</taxon>
    </lineage>
</organism>
<proteinExistence type="predicted"/>
<protein>
    <recommendedName>
        <fullName evidence="1">Transcription factor COE DNA-binding domain-containing protein</fullName>
    </recommendedName>
</protein>
<name>A0A091E151_FUKDA</name>
<sequence>MRDAEGASPDRGVRTEQDLYVRLIDSVTKQLVSDELGASIFSLWHDPDSGCRETILRKSARVQFGYHQYLLDISTRKR</sequence>
<reference evidence="2 3" key="1">
    <citation type="submission" date="2013-11" db="EMBL/GenBank/DDBJ databases">
        <title>The Damaraland mole rat (Fukomys damarensis) genome and evolution of African mole rats.</title>
        <authorList>
            <person name="Gladyshev V.N."/>
            <person name="Fang X."/>
        </authorList>
    </citation>
    <scope>NUCLEOTIDE SEQUENCE [LARGE SCALE GENOMIC DNA]</scope>
    <source>
        <tissue evidence="2">Liver</tissue>
    </source>
</reference>
<dbReference type="AlphaFoldDB" id="A0A091E151"/>
<gene>
    <name evidence="2" type="ORF">H920_00494</name>
</gene>
<feature type="domain" description="Transcription factor COE DNA-binding" evidence="1">
    <location>
        <begin position="11"/>
        <end position="35"/>
    </location>
</feature>
<keyword evidence="3" id="KW-1185">Reference proteome</keyword>
<dbReference type="EMBL" id="KN120636">
    <property type="protein sequence ID" value="KFO38099.1"/>
    <property type="molecule type" value="Genomic_DNA"/>
</dbReference>
<dbReference type="InterPro" id="IPR032200">
    <property type="entry name" value="COE_DBD"/>
</dbReference>